<dbReference type="PANTHER" id="PTHR33418:SF1">
    <property type="entry name" value="HELICASE-ASSOCIATED DOMAIN-CONTAINING PROTEIN"/>
    <property type="match status" value="1"/>
</dbReference>
<keyword evidence="5" id="KW-1185">Reference proteome</keyword>
<evidence type="ECO:0000313" key="5">
    <source>
        <dbReference type="Proteomes" id="UP001054902"/>
    </source>
</evidence>
<keyword evidence="1" id="KW-0175">Coiled coil</keyword>
<evidence type="ECO:0000256" key="2">
    <source>
        <dbReference type="SAM" id="MobiDB-lite"/>
    </source>
</evidence>
<gene>
    <name evidence="4" type="ORF">CTEN210_06166</name>
</gene>
<feature type="region of interest" description="Disordered" evidence="2">
    <location>
        <begin position="512"/>
        <end position="540"/>
    </location>
</feature>
<evidence type="ECO:0000256" key="1">
    <source>
        <dbReference type="SAM" id="Coils"/>
    </source>
</evidence>
<organism evidence="4 5">
    <name type="scientific">Chaetoceros tenuissimus</name>
    <dbReference type="NCBI Taxonomy" id="426638"/>
    <lineage>
        <taxon>Eukaryota</taxon>
        <taxon>Sar</taxon>
        <taxon>Stramenopiles</taxon>
        <taxon>Ochrophyta</taxon>
        <taxon>Bacillariophyta</taxon>
        <taxon>Coscinodiscophyceae</taxon>
        <taxon>Chaetocerotophycidae</taxon>
        <taxon>Chaetocerotales</taxon>
        <taxon>Chaetocerotaceae</taxon>
        <taxon>Chaetoceros</taxon>
    </lineage>
</organism>
<name>A0AAD3CRF3_9STRA</name>
<dbReference type="InterPro" id="IPR005114">
    <property type="entry name" value="Helicase_assoc"/>
</dbReference>
<accession>A0AAD3CRF3</accession>
<feature type="domain" description="Helicase-associated" evidence="3">
    <location>
        <begin position="555"/>
        <end position="629"/>
    </location>
</feature>
<evidence type="ECO:0000259" key="3">
    <source>
        <dbReference type="Pfam" id="PF03457"/>
    </source>
</evidence>
<evidence type="ECO:0000313" key="4">
    <source>
        <dbReference type="EMBL" id="GFH49690.1"/>
    </source>
</evidence>
<dbReference type="Pfam" id="PF03457">
    <property type="entry name" value="HA"/>
    <property type="match status" value="1"/>
</dbReference>
<reference evidence="4 5" key="1">
    <citation type="journal article" date="2021" name="Sci. Rep.">
        <title>The genome of the diatom Chaetoceros tenuissimus carries an ancient integrated fragment of an extant virus.</title>
        <authorList>
            <person name="Hongo Y."/>
            <person name="Kimura K."/>
            <person name="Takaki Y."/>
            <person name="Yoshida Y."/>
            <person name="Baba S."/>
            <person name="Kobayashi G."/>
            <person name="Nagasaki K."/>
            <person name="Hano T."/>
            <person name="Tomaru Y."/>
        </authorList>
    </citation>
    <scope>NUCLEOTIDE SEQUENCE [LARGE SCALE GENOMIC DNA]</scope>
    <source>
        <strain evidence="4 5">NIES-3715</strain>
    </source>
</reference>
<comment type="caution">
    <text evidence="4">The sequence shown here is derived from an EMBL/GenBank/DDBJ whole genome shotgun (WGS) entry which is preliminary data.</text>
</comment>
<sequence length="638" mass="73669">MKYPNKTIGQLEKSEAECSRLEKEKLVLELQLQDAIDTAKERKSKLRNWKERSRALIQRVKTSIRSLKSQIGSLETQLEEKVDTIQSLEEELEKARSNNANLNAQLEEMSRKGESLEAQLQDASATKQALQEALTVIQTDQKNELKNHLSQVLFYFEDCPNWAYKNLTREEREMQGTVSFHDSQPIAVEIANLWGCNEKECDQWDPVTKQVAMNSQCMEEANELYWEHGFIPSPFKGNVGRRWNSLHIGTCDSAEGNLTDLNLREFIDACESFVLNYDPSSSKGEKGDIGFMYMERSGPLLPYNCWSLIARIKKKKTKYVRNSENAALYELFDKMDLYIDQVNSETRLVLDTVFREYVKVQQIDTVHDFSSDAANDILLPSSEIIAILTEEQPSRNFVPVKTAHLSYAAMNGRNFPVPKLDPFILLAESINHGAAKAIHKERYSEEKVTAMLNKASETNLTNLQQLLSRLAIIRAQTPQSKKIMNKRIRKRNEWRARLRKLLCAQLCDRQSNGKVSRKRKRKDDDSSEASPMRVKKKRYGSYNGGGDIHQQWCTAKWMTKYKALIEYKNKHGDCRVPKRYAGNEQFKLGEWVVSQRVKYKKFQKAKNDREKDASEITEDRIKLLNAIGFTWQGKKNSF</sequence>
<dbReference type="PANTHER" id="PTHR33418">
    <property type="entry name" value="HELICASE-ASSOCIATED"/>
    <property type="match status" value="1"/>
</dbReference>
<dbReference type="Gene3D" id="6.10.140.530">
    <property type="match status" value="1"/>
</dbReference>
<dbReference type="Proteomes" id="UP001054902">
    <property type="component" value="Unassembled WGS sequence"/>
</dbReference>
<dbReference type="AlphaFoldDB" id="A0AAD3CRF3"/>
<dbReference type="Gene3D" id="1.10.287.1490">
    <property type="match status" value="1"/>
</dbReference>
<protein>
    <recommendedName>
        <fullName evidence="3">Helicase-associated domain-containing protein</fullName>
    </recommendedName>
</protein>
<feature type="coiled-coil region" evidence="1">
    <location>
        <begin position="11"/>
        <end position="133"/>
    </location>
</feature>
<proteinExistence type="predicted"/>
<dbReference type="EMBL" id="BLLK01000038">
    <property type="protein sequence ID" value="GFH49690.1"/>
    <property type="molecule type" value="Genomic_DNA"/>
</dbReference>